<accession>A0A0F9JBC7</accession>
<feature type="non-terminal residue" evidence="1">
    <location>
        <position position="1"/>
    </location>
</feature>
<sequence>DDPSTIRVNAFVDDMSFVFLARNDGKILRGSPLFWEVRKTFSDLEEEKLYEETIIGGESLDAATTLDSTGNTTGFLKIKKSVLKF</sequence>
<dbReference type="AlphaFoldDB" id="A0A0F9JBC7"/>
<protein>
    <submittedName>
        <fullName evidence="1">Uncharacterized protein</fullName>
    </submittedName>
</protein>
<proteinExistence type="predicted"/>
<organism evidence="1">
    <name type="scientific">marine sediment metagenome</name>
    <dbReference type="NCBI Taxonomy" id="412755"/>
    <lineage>
        <taxon>unclassified sequences</taxon>
        <taxon>metagenomes</taxon>
        <taxon>ecological metagenomes</taxon>
    </lineage>
</organism>
<gene>
    <name evidence="1" type="ORF">LCGC14_1777320</name>
</gene>
<name>A0A0F9JBC7_9ZZZZ</name>
<reference evidence="1" key="1">
    <citation type="journal article" date="2015" name="Nature">
        <title>Complex archaea that bridge the gap between prokaryotes and eukaryotes.</title>
        <authorList>
            <person name="Spang A."/>
            <person name="Saw J.H."/>
            <person name="Jorgensen S.L."/>
            <person name="Zaremba-Niedzwiedzka K."/>
            <person name="Martijn J."/>
            <person name="Lind A.E."/>
            <person name="van Eijk R."/>
            <person name="Schleper C."/>
            <person name="Guy L."/>
            <person name="Ettema T.J."/>
        </authorList>
    </citation>
    <scope>NUCLEOTIDE SEQUENCE</scope>
</reference>
<evidence type="ECO:0000313" key="1">
    <source>
        <dbReference type="EMBL" id="KKM03151.1"/>
    </source>
</evidence>
<comment type="caution">
    <text evidence="1">The sequence shown here is derived from an EMBL/GenBank/DDBJ whole genome shotgun (WGS) entry which is preliminary data.</text>
</comment>
<dbReference type="EMBL" id="LAZR01016752">
    <property type="protein sequence ID" value="KKM03151.1"/>
    <property type="molecule type" value="Genomic_DNA"/>
</dbReference>